<feature type="active site" description="Proton donor" evidence="7">
    <location>
        <position position="216"/>
    </location>
</feature>
<reference evidence="10" key="1">
    <citation type="journal article" date="2016" name="Genome Announc.">
        <title>Genome sequences of three species of Hanseniaspora isolated from spontaneous wine fermentations.</title>
        <authorList>
            <person name="Sternes P.R."/>
            <person name="Lee D."/>
            <person name="Kutyna D.R."/>
            <person name="Borneman A.R."/>
        </authorList>
    </citation>
    <scope>NUCLEOTIDE SEQUENCE [LARGE SCALE GENOMIC DNA]</scope>
    <source>
        <strain evidence="10">AWRI3579</strain>
    </source>
</reference>
<dbReference type="InParanoid" id="A0A1E5RN77"/>
<dbReference type="InterPro" id="IPR032466">
    <property type="entry name" value="Metal_Hydrolase"/>
</dbReference>
<feature type="binding site" evidence="7">
    <location>
        <position position="213"/>
    </location>
    <ligand>
        <name>Zn(2+)</name>
        <dbReference type="ChEBI" id="CHEBI:29105"/>
        <note>catalytic</note>
    </ligand>
</feature>
<keyword evidence="4 7" id="KW-0862">Zinc</keyword>
<dbReference type="AlphaFoldDB" id="A0A1E5RN77"/>
<evidence type="ECO:0000259" key="8">
    <source>
        <dbReference type="Pfam" id="PF00962"/>
    </source>
</evidence>
<dbReference type="NCBIfam" id="TIGR01430">
    <property type="entry name" value="aden_deam"/>
    <property type="match status" value="1"/>
</dbReference>
<dbReference type="EMBL" id="LPNM01000005">
    <property type="protein sequence ID" value="OEJ88335.1"/>
    <property type="molecule type" value="Genomic_DNA"/>
</dbReference>
<feature type="binding site" evidence="7">
    <location>
        <position position="24"/>
    </location>
    <ligand>
        <name>Zn(2+)</name>
        <dbReference type="ChEBI" id="CHEBI:29105"/>
        <note>catalytic</note>
    </ligand>
</feature>
<dbReference type="PANTHER" id="PTHR43114:SF6">
    <property type="entry name" value="ADENINE DEAMINASE"/>
    <property type="match status" value="1"/>
</dbReference>
<keyword evidence="5 7" id="KW-0546">Nucleotide metabolism</keyword>
<dbReference type="STRING" id="56408.A0A1E5RN77"/>
<dbReference type="FunFam" id="3.20.20.140:FF:000039">
    <property type="entry name" value="Adenine deaminase"/>
    <property type="match status" value="1"/>
</dbReference>
<dbReference type="PANTHER" id="PTHR43114">
    <property type="entry name" value="ADENINE DEAMINASE"/>
    <property type="match status" value="1"/>
</dbReference>
<feature type="binding site" evidence="7">
    <location>
        <position position="295"/>
    </location>
    <ligand>
        <name>substrate</name>
    </ligand>
</feature>
<dbReference type="OrthoDB" id="272271at2759"/>
<evidence type="ECO:0000256" key="3">
    <source>
        <dbReference type="ARBA" id="ARBA00022801"/>
    </source>
</evidence>
<dbReference type="GO" id="GO:0009117">
    <property type="term" value="P:nucleotide metabolic process"/>
    <property type="evidence" value="ECO:0007669"/>
    <property type="project" value="UniProtKB-KW"/>
</dbReference>
<dbReference type="InterPro" id="IPR006330">
    <property type="entry name" value="Ado/ade_deaminase"/>
</dbReference>
<dbReference type="FunCoup" id="A0A1E5RN77">
    <property type="interactions" value="632"/>
</dbReference>
<dbReference type="PROSITE" id="PS00485">
    <property type="entry name" value="A_DEAMINASE"/>
    <property type="match status" value="1"/>
</dbReference>
<evidence type="ECO:0000256" key="2">
    <source>
        <dbReference type="ARBA" id="ARBA00022723"/>
    </source>
</evidence>
<dbReference type="HAMAP" id="MF_01962">
    <property type="entry name" value="Adenine_deaminase"/>
    <property type="match status" value="1"/>
</dbReference>
<evidence type="ECO:0000256" key="4">
    <source>
        <dbReference type="ARBA" id="ARBA00022833"/>
    </source>
</evidence>
<dbReference type="GO" id="GO:0043103">
    <property type="term" value="P:hypoxanthine salvage"/>
    <property type="evidence" value="ECO:0007669"/>
    <property type="project" value="UniProtKB-UniRule"/>
</dbReference>
<keyword evidence="3 7" id="KW-0378">Hydrolase</keyword>
<comment type="subcellular location">
    <subcellularLocation>
        <location evidence="7">Cytoplasm</location>
    </subcellularLocation>
    <subcellularLocation>
        <location evidence="7">Nucleus</location>
    </subcellularLocation>
</comment>
<comment type="catalytic activity">
    <reaction evidence="7">
        <text>adenine + H2O + H(+) = hypoxanthine + NH4(+)</text>
        <dbReference type="Rhea" id="RHEA:23688"/>
        <dbReference type="ChEBI" id="CHEBI:15377"/>
        <dbReference type="ChEBI" id="CHEBI:15378"/>
        <dbReference type="ChEBI" id="CHEBI:16708"/>
        <dbReference type="ChEBI" id="CHEBI:17368"/>
        <dbReference type="ChEBI" id="CHEBI:28938"/>
        <dbReference type="EC" id="3.5.4.2"/>
    </reaction>
</comment>
<keyword evidence="1 7" id="KW-0963">Cytoplasm</keyword>
<feature type="binding site" evidence="7">
    <location>
        <position position="294"/>
    </location>
    <ligand>
        <name>Zn(2+)</name>
        <dbReference type="ChEBI" id="CHEBI:29105"/>
        <note>catalytic</note>
    </ligand>
</feature>
<dbReference type="EC" id="3.5.4.2" evidence="7"/>
<gene>
    <name evidence="7" type="primary">AAH1</name>
    <name evidence="9" type="ORF">AWRI3579_g644</name>
</gene>
<protein>
    <recommendedName>
        <fullName evidence="7">Adenine deaminase</fullName>
        <shortName evidence="7">ADE</shortName>
        <ecNumber evidence="7">3.5.4.2</ecNumber>
    </recommendedName>
    <alternativeName>
        <fullName evidence="7">Adenine aminohydrolase</fullName>
        <shortName evidence="7">AAH</shortName>
    </alternativeName>
</protein>
<keyword evidence="6 7" id="KW-0539">Nucleus</keyword>
<dbReference type="InterPro" id="IPR001365">
    <property type="entry name" value="A_deaminase_dom"/>
</dbReference>
<evidence type="ECO:0000256" key="1">
    <source>
        <dbReference type="ARBA" id="ARBA00022490"/>
    </source>
</evidence>
<evidence type="ECO:0000313" key="9">
    <source>
        <dbReference type="EMBL" id="OEJ88335.1"/>
    </source>
</evidence>
<keyword evidence="2 7" id="KW-0479">Metal-binding</keyword>
<feature type="domain" description="Adenosine deaminase" evidence="8">
    <location>
        <begin position="19"/>
        <end position="345"/>
    </location>
</feature>
<dbReference type="SUPFAM" id="SSF51556">
    <property type="entry name" value="Metallo-dependent hydrolases"/>
    <property type="match status" value="1"/>
</dbReference>
<feature type="site" description="Important for catalytic activity" evidence="7">
    <location>
        <position position="237"/>
    </location>
</feature>
<evidence type="ECO:0000313" key="10">
    <source>
        <dbReference type="Proteomes" id="UP000095728"/>
    </source>
</evidence>
<comment type="function">
    <text evidence="7">Catalyzes the hydrolytic deamination of adenine to hypoxanthine. Plays an important role in the purine salvage pathway and in nitrogen catabolism.</text>
</comment>
<feature type="binding site" evidence="7">
    <location>
        <position position="26"/>
    </location>
    <ligand>
        <name>Zn(2+)</name>
        <dbReference type="ChEBI" id="CHEBI:29105"/>
        <note>catalytic</note>
    </ligand>
</feature>
<dbReference type="Proteomes" id="UP000095728">
    <property type="component" value="Unassembled WGS sequence"/>
</dbReference>
<evidence type="ECO:0000256" key="6">
    <source>
        <dbReference type="ARBA" id="ARBA00023242"/>
    </source>
</evidence>
<dbReference type="GO" id="GO:0008270">
    <property type="term" value="F:zinc ion binding"/>
    <property type="evidence" value="ECO:0007669"/>
    <property type="project" value="UniProtKB-UniRule"/>
</dbReference>
<accession>A0A1E5RN77</accession>
<comment type="caution">
    <text evidence="9">The sequence shown here is derived from an EMBL/GenBank/DDBJ whole genome shotgun (WGS) entry which is preliminary data.</text>
</comment>
<name>A0A1E5RN77_9ASCO</name>
<dbReference type="InterPro" id="IPR028892">
    <property type="entry name" value="ADE"/>
</dbReference>
<organism evidence="9 10">
    <name type="scientific">Hanseniaspora osmophila</name>
    <dbReference type="NCBI Taxonomy" id="56408"/>
    <lineage>
        <taxon>Eukaryota</taxon>
        <taxon>Fungi</taxon>
        <taxon>Dikarya</taxon>
        <taxon>Ascomycota</taxon>
        <taxon>Saccharomycotina</taxon>
        <taxon>Saccharomycetes</taxon>
        <taxon>Saccharomycodales</taxon>
        <taxon>Saccharomycodaceae</taxon>
        <taxon>Hanseniaspora</taxon>
    </lineage>
</organism>
<sequence>MTISYDLTPEVKEFLKELPKCEHHLHLEGTLEPDLLFPLAKRNNVALPQGFPQTVEELNEKYKQFDDLQDFLNFYYMGCQVLINECDFYELAWQYFLKVHKQGLKHAELFFDPQSHTERGISVDTVYNGFAKACSKAESELGISSKLIMCILRDCPLQKCQDLVEKEAAHLIKEGKVHGLGLDSAEKPFPPTLFTNIYASAKKLNPELRLTAHAGEEGDHTYVKNSIDFLKVERIDHGVNSVQSDDLLRELSANKTMLTVCPLSNIKLQVFQDLKELPLLKLLEFGVPFSLNSDDPAYFGGYILENYYAVHETFGFDYKIWGDIVINTIKGSWCDENRKTELISLTKSIVAKYTN</sequence>
<dbReference type="Gene3D" id="3.20.20.140">
    <property type="entry name" value="Metal-dependent hydrolases"/>
    <property type="match status" value="1"/>
</dbReference>
<proteinExistence type="inferred from homology"/>
<dbReference type="Pfam" id="PF00962">
    <property type="entry name" value="A_deaminase"/>
    <property type="match status" value="1"/>
</dbReference>
<evidence type="ECO:0000256" key="5">
    <source>
        <dbReference type="ARBA" id="ARBA00023080"/>
    </source>
</evidence>
<dbReference type="GO" id="GO:0006146">
    <property type="term" value="P:adenine catabolic process"/>
    <property type="evidence" value="ECO:0007669"/>
    <property type="project" value="UniProtKB-UniRule"/>
</dbReference>
<dbReference type="GO" id="GO:0009168">
    <property type="term" value="P:purine ribonucleoside monophosphate biosynthetic process"/>
    <property type="evidence" value="ECO:0007669"/>
    <property type="project" value="InterPro"/>
</dbReference>
<comment type="similarity">
    <text evidence="7">Belongs to the metallo-dependent hydrolases superfamily. Adenosine and AMP deaminases family. Adenine deaminase type 2 subfamily.</text>
</comment>
<dbReference type="GO" id="GO:0005829">
    <property type="term" value="C:cytosol"/>
    <property type="evidence" value="ECO:0007669"/>
    <property type="project" value="TreeGrafter"/>
</dbReference>
<evidence type="ECO:0000256" key="7">
    <source>
        <dbReference type="HAMAP-Rule" id="MF_03145"/>
    </source>
</evidence>
<dbReference type="InterPro" id="IPR006650">
    <property type="entry name" value="A/AMP_deam_AS"/>
</dbReference>
<comment type="cofactor">
    <cofactor evidence="7">
        <name>Zn(2+)</name>
        <dbReference type="ChEBI" id="CHEBI:29105"/>
    </cofactor>
    <text evidence="7">Binds 1 zinc ion per subunit.</text>
</comment>
<keyword evidence="10" id="KW-1185">Reference proteome</keyword>
<dbReference type="GO" id="GO:0005634">
    <property type="term" value="C:nucleus"/>
    <property type="evidence" value="ECO:0007669"/>
    <property type="project" value="UniProtKB-SubCell"/>
</dbReference>
<dbReference type="GO" id="GO:0000034">
    <property type="term" value="F:adenine deaminase activity"/>
    <property type="evidence" value="ECO:0007669"/>
    <property type="project" value="UniProtKB-UniRule"/>
</dbReference>